<feature type="transmembrane region" description="Helical" evidence="13">
    <location>
        <begin position="478"/>
        <end position="503"/>
    </location>
</feature>
<evidence type="ECO:0000256" key="9">
    <source>
        <dbReference type="ARBA" id="ARBA00022989"/>
    </source>
</evidence>
<keyword evidence="3" id="KW-0813">Transport</keyword>
<evidence type="ECO:0000256" key="11">
    <source>
        <dbReference type="ARBA" id="ARBA00023136"/>
    </source>
</evidence>
<evidence type="ECO:0000256" key="7">
    <source>
        <dbReference type="ARBA" id="ARBA00022692"/>
    </source>
</evidence>
<feature type="transmembrane region" description="Helical" evidence="13">
    <location>
        <begin position="250"/>
        <end position="271"/>
    </location>
</feature>
<dbReference type="InterPro" id="IPR004772">
    <property type="entry name" value="TrkH"/>
</dbReference>
<accession>A0A1U9NGL4</accession>
<feature type="transmembrane region" description="Helical" evidence="13">
    <location>
        <begin position="139"/>
        <end position="161"/>
    </location>
</feature>
<feature type="transmembrane region" description="Helical" evidence="13">
    <location>
        <begin position="194"/>
        <end position="212"/>
    </location>
</feature>
<feature type="binding site" evidence="12">
    <location>
        <position position="455"/>
    </location>
    <ligand>
        <name>K(+)</name>
        <dbReference type="ChEBI" id="CHEBI:29103"/>
    </ligand>
</feature>
<feature type="transmembrane region" description="Helical" evidence="13">
    <location>
        <begin position="345"/>
        <end position="367"/>
    </location>
</feature>
<evidence type="ECO:0000313" key="15">
    <source>
        <dbReference type="Proteomes" id="UP000189674"/>
    </source>
</evidence>
<comment type="subcellular location">
    <subcellularLocation>
        <location evidence="1">Cell inner membrane</location>
        <topology evidence="1">Multi-pass membrane protein</topology>
    </subcellularLocation>
</comment>
<organism evidence="14 15">
    <name type="scientific">Anaerohalosphaera lusitana</name>
    <dbReference type="NCBI Taxonomy" id="1936003"/>
    <lineage>
        <taxon>Bacteria</taxon>
        <taxon>Pseudomonadati</taxon>
        <taxon>Planctomycetota</taxon>
        <taxon>Phycisphaerae</taxon>
        <taxon>Sedimentisphaerales</taxon>
        <taxon>Anaerohalosphaeraceae</taxon>
        <taxon>Anaerohalosphaera</taxon>
    </lineage>
</organism>
<evidence type="ECO:0000256" key="12">
    <source>
        <dbReference type="PIRSR" id="PIRSR006247-1"/>
    </source>
</evidence>
<dbReference type="PIRSF" id="PIRSF006247">
    <property type="entry name" value="TrkH"/>
    <property type="match status" value="1"/>
</dbReference>
<reference evidence="15" key="1">
    <citation type="submission" date="2017-02" db="EMBL/GenBank/DDBJ databases">
        <title>Comparative genomics and description of representatives of a novel lineage of planctomycetes thriving in anoxic sediments.</title>
        <authorList>
            <person name="Spring S."/>
            <person name="Bunk B."/>
            <person name="Sproer C."/>
        </authorList>
    </citation>
    <scope>NUCLEOTIDE SEQUENCE [LARGE SCALE GENOMIC DNA]</scope>
    <source>
        <strain evidence="15">ST-NAGAB-D1</strain>
    </source>
</reference>
<feature type="transmembrane region" description="Helical" evidence="13">
    <location>
        <begin position="42"/>
        <end position="61"/>
    </location>
</feature>
<dbReference type="PANTHER" id="PTHR32024">
    <property type="entry name" value="TRK SYSTEM POTASSIUM UPTAKE PROTEIN TRKG-RELATED"/>
    <property type="match status" value="1"/>
</dbReference>
<feature type="binding site" evidence="12">
    <location>
        <position position="123"/>
    </location>
    <ligand>
        <name>K(+)</name>
        <dbReference type="ChEBI" id="CHEBI:29103"/>
    </ligand>
</feature>
<feature type="binding site" evidence="12">
    <location>
        <position position="329"/>
    </location>
    <ligand>
        <name>K(+)</name>
        <dbReference type="ChEBI" id="CHEBI:29103"/>
    </ligand>
</feature>
<feature type="binding site" evidence="12">
    <location>
        <position position="122"/>
    </location>
    <ligand>
        <name>K(+)</name>
        <dbReference type="ChEBI" id="CHEBI:29103"/>
    </ligand>
</feature>
<dbReference type="GO" id="GO:0046872">
    <property type="term" value="F:metal ion binding"/>
    <property type="evidence" value="ECO:0007669"/>
    <property type="project" value="UniProtKB-KW"/>
</dbReference>
<comment type="similarity">
    <text evidence="2">Belongs to the TrkH potassium transport family.</text>
</comment>
<evidence type="ECO:0000313" key="14">
    <source>
        <dbReference type="EMBL" id="AQT66945.1"/>
    </source>
</evidence>
<evidence type="ECO:0000256" key="6">
    <source>
        <dbReference type="ARBA" id="ARBA00022538"/>
    </source>
</evidence>
<dbReference type="STRING" id="1936003.STSP2_00083"/>
<dbReference type="KEGG" id="alus:STSP2_00083"/>
<keyword evidence="15" id="KW-1185">Reference proteome</keyword>
<proteinExistence type="inferred from homology"/>
<feature type="transmembrane region" description="Helical" evidence="13">
    <location>
        <begin position="283"/>
        <end position="303"/>
    </location>
</feature>
<keyword evidence="11 13" id="KW-0472">Membrane</keyword>
<evidence type="ECO:0000256" key="5">
    <source>
        <dbReference type="ARBA" id="ARBA00022519"/>
    </source>
</evidence>
<dbReference type="GO" id="GO:0005886">
    <property type="term" value="C:plasma membrane"/>
    <property type="evidence" value="ECO:0007669"/>
    <property type="project" value="UniProtKB-SubCell"/>
</dbReference>
<feature type="binding site" evidence="12">
    <location>
        <position position="328"/>
    </location>
    <ligand>
        <name>K(+)</name>
        <dbReference type="ChEBI" id="CHEBI:29103"/>
    </ligand>
</feature>
<dbReference type="Pfam" id="PF02386">
    <property type="entry name" value="TrkH"/>
    <property type="match status" value="1"/>
</dbReference>
<dbReference type="OrthoDB" id="9810952at2"/>
<feature type="transmembrane region" description="Helical" evidence="13">
    <location>
        <begin position="407"/>
        <end position="428"/>
    </location>
</feature>
<sequence>MNYKVVFKQLGVLVFLVGACMSTSLIWAFLDRKEEDFGQIASAFLLSIFICIGIGLILNFRRTQTKKMYRKEAIAVVSIGWFLCGILGALPYIFSGVLAPLYDGWFSICSAAVFESISGFTTTGASIFPEPESLPRAILFWRSLTHWLGGMGIIVLFVAILGEAGSGAKHMVISEVPGLPDEAPRPRIRSAAMLLWNIYVAISVAEVIALNLQGMSIFESLCHTFGTMATGGFSTLNGSIGQYNNLGYEITIIVFMLLAGTSFNLYAILLGGGWRRVLSNREFQIYLLIVLCAVILLTTDIILDGPEEYTAGKALQDSSFQAVSIMTTTGYGTADFDRWPDFSRWLLVLLMFVGGCAGSTGGGLKVIRVVLFFKILSLEIASVFRPRAVKTLKIGDRPVDKSVRQNVTAYLGLVLVIFFLSTLILFILHNDYCMQKEDRINIETAFSSVAATLNNIGPGLAMVGPTENYAFFSAPAKLFFSLLMILGRLEVMVILCMFMPSFWKKE</sequence>
<feature type="transmembrane region" description="Helical" evidence="13">
    <location>
        <begin position="73"/>
        <end position="94"/>
    </location>
</feature>
<protein>
    <submittedName>
        <fullName evidence="14">Trk system potassium uptake protein TrkG</fullName>
    </submittedName>
</protein>
<name>A0A1U9NGL4_9BACT</name>
<keyword evidence="5" id="KW-0997">Cell inner membrane</keyword>
<keyword evidence="12" id="KW-0479">Metal-binding</keyword>
<evidence type="ECO:0000256" key="4">
    <source>
        <dbReference type="ARBA" id="ARBA00022475"/>
    </source>
</evidence>
<keyword evidence="9 13" id="KW-1133">Transmembrane helix</keyword>
<dbReference type="PANTHER" id="PTHR32024:SF2">
    <property type="entry name" value="TRK SYSTEM POTASSIUM UPTAKE PROTEIN TRKG-RELATED"/>
    <property type="match status" value="1"/>
</dbReference>
<keyword evidence="10" id="KW-0406">Ion transport</keyword>
<dbReference type="RefSeq" id="WP_146658806.1">
    <property type="nucleotide sequence ID" value="NZ_CP019791.1"/>
</dbReference>
<keyword evidence="7 13" id="KW-0812">Transmembrane</keyword>
<evidence type="ECO:0000256" key="13">
    <source>
        <dbReference type="SAM" id="Phobius"/>
    </source>
</evidence>
<evidence type="ECO:0000256" key="8">
    <source>
        <dbReference type="ARBA" id="ARBA00022958"/>
    </source>
</evidence>
<evidence type="ECO:0000256" key="3">
    <source>
        <dbReference type="ARBA" id="ARBA00022448"/>
    </source>
</evidence>
<keyword evidence="6" id="KW-0633">Potassium transport</keyword>
<evidence type="ECO:0000256" key="2">
    <source>
        <dbReference type="ARBA" id="ARBA00009137"/>
    </source>
</evidence>
<dbReference type="InterPro" id="IPR003445">
    <property type="entry name" value="Cat_transpt"/>
</dbReference>
<dbReference type="EMBL" id="CP019791">
    <property type="protein sequence ID" value="AQT66945.1"/>
    <property type="molecule type" value="Genomic_DNA"/>
</dbReference>
<dbReference type="AlphaFoldDB" id="A0A1U9NGL4"/>
<evidence type="ECO:0000256" key="1">
    <source>
        <dbReference type="ARBA" id="ARBA00004429"/>
    </source>
</evidence>
<keyword evidence="4" id="KW-1003">Cell membrane</keyword>
<dbReference type="PROSITE" id="PS51257">
    <property type="entry name" value="PROKAR_LIPOPROTEIN"/>
    <property type="match status" value="1"/>
</dbReference>
<feature type="transmembrane region" description="Helical" evidence="13">
    <location>
        <begin position="12"/>
        <end position="30"/>
    </location>
</feature>
<dbReference type="Proteomes" id="UP000189674">
    <property type="component" value="Chromosome"/>
</dbReference>
<keyword evidence="8 12" id="KW-0630">Potassium</keyword>
<evidence type="ECO:0000256" key="10">
    <source>
        <dbReference type="ARBA" id="ARBA00023065"/>
    </source>
</evidence>
<dbReference type="GO" id="GO:0015379">
    <property type="term" value="F:potassium:chloride symporter activity"/>
    <property type="evidence" value="ECO:0007669"/>
    <property type="project" value="InterPro"/>
</dbReference>
<gene>
    <name evidence="14" type="primary">trkG</name>
    <name evidence="14" type="ORF">STSP2_00083</name>
</gene>
<feature type="binding site" evidence="12">
    <location>
        <position position="231"/>
    </location>
    <ligand>
        <name>K(+)</name>
        <dbReference type="ChEBI" id="CHEBI:29103"/>
    </ligand>
</feature>